<sequence>MSTLSTSSLFNVEGKIVLVTGGGSGIGKMIAAGFVKNGAKVYIAARKEKQLQEAVADLQKLGAGKIHYIVANVGSKAGCDAVIAEFKKRESKLHVLVNNSGVTWGAPYGEFPEDKGWDNVFAVNVKSIFYMTAGLTGYLTKGATADDPGRVINISSTDSIIPHSENLLSGDGNGTWSYQPSKAAVNHLTTQLAVKLGPSQVTVNAILPGYFPSKMTAFGLKTAGKEILAMGQPTGRLGQTEDMAGVALFLASPAAVHVTGAQLIVDGGGRYTRMNIAAQLGRDVYAGTLNAFDLPLPSIPRPHTTANALPIADITHTPNSAQVVLNGRIASNPR</sequence>
<dbReference type="InterPro" id="IPR002347">
    <property type="entry name" value="SDR_fam"/>
</dbReference>
<keyword evidence="2" id="KW-0521">NADP</keyword>
<dbReference type="PRINTS" id="PR00081">
    <property type="entry name" value="GDHRDH"/>
</dbReference>
<evidence type="ECO:0000256" key="2">
    <source>
        <dbReference type="ARBA" id="ARBA00022857"/>
    </source>
</evidence>
<organism evidence="4 5">
    <name type="scientific">Mycena chlorophos</name>
    <name type="common">Agaric fungus</name>
    <name type="synonym">Agaricus chlorophos</name>
    <dbReference type="NCBI Taxonomy" id="658473"/>
    <lineage>
        <taxon>Eukaryota</taxon>
        <taxon>Fungi</taxon>
        <taxon>Dikarya</taxon>
        <taxon>Basidiomycota</taxon>
        <taxon>Agaricomycotina</taxon>
        <taxon>Agaricomycetes</taxon>
        <taxon>Agaricomycetidae</taxon>
        <taxon>Agaricales</taxon>
        <taxon>Marasmiineae</taxon>
        <taxon>Mycenaceae</taxon>
        <taxon>Mycena</taxon>
    </lineage>
</organism>
<evidence type="ECO:0000256" key="3">
    <source>
        <dbReference type="ARBA" id="ARBA00023002"/>
    </source>
</evidence>
<dbReference type="Pfam" id="PF13561">
    <property type="entry name" value="adh_short_C2"/>
    <property type="match status" value="1"/>
</dbReference>
<proteinExistence type="inferred from homology"/>
<dbReference type="PANTHER" id="PTHR43618:SF8">
    <property type="entry name" value="7ALPHA-HYDROXYSTEROID DEHYDROGENASE"/>
    <property type="match status" value="1"/>
</dbReference>
<dbReference type="SUPFAM" id="SSF51735">
    <property type="entry name" value="NAD(P)-binding Rossmann-fold domains"/>
    <property type="match status" value="1"/>
</dbReference>
<evidence type="ECO:0008006" key="6">
    <source>
        <dbReference type="Google" id="ProtNLM"/>
    </source>
</evidence>
<dbReference type="Proteomes" id="UP000815677">
    <property type="component" value="Unassembled WGS sequence"/>
</dbReference>
<gene>
    <name evidence="4" type="ORF">MCHLO_17177</name>
</gene>
<reference evidence="4" key="1">
    <citation type="submission" date="2014-09" db="EMBL/GenBank/DDBJ databases">
        <title>Genome sequence of the luminous mushroom Mycena chlorophos for searching fungal bioluminescence genes.</title>
        <authorList>
            <person name="Tanaka Y."/>
            <person name="Kasuga D."/>
            <person name="Oba Y."/>
            <person name="Hase S."/>
            <person name="Sato K."/>
            <person name="Oba Y."/>
            <person name="Sakakibara Y."/>
        </authorList>
    </citation>
    <scope>NUCLEOTIDE SEQUENCE</scope>
</reference>
<protein>
    <recommendedName>
        <fullName evidence="6">NAD(P)-binding protein</fullName>
    </recommendedName>
</protein>
<accession>A0ABQ0MD07</accession>
<dbReference type="EMBL" id="DF849983">
    <property type="protein sequence ID" value="GAT61122.1"/>
    <property type="molecule type" value="Genomic_DNA"/>
</dbReference>
<dbReference type="PRINTS" id="PR00080">
    <property type="entry name" value="SDRFAMILY"/>
</dbReference>
<evidence type="ECO:0000313" key="5">
    <source>
        <dbReference type="Proteomes" id="UP000815677"/>
    </source>
</evidence>
<dbReference type="Gene3D" id="3.40.50.720">
    <property type="entry name" value="NAD(P)-binding Rossmann-like Domain"/>
    <property type="match status" value="1"/>
</dbReference>
<dbReference type="InterPro" id="IPR052178">
    <property type="entry name" value="Sec_Metab_Biosynth_SDR"/>
</dbReference>
<dbReference type="PANTHER" id="PTHR43618">
    <property type="entry name" value="7-ALPHA-HYDROXYSTEROID DEHYDROGENASE"/>
    <property type="match status" value="1"/>
</dbReference>
<keyword evidence="3" id="KW-0560">Oxidoreductase</keyword>
<evidence type="ECO:0000256" key="1">
    <source>
        <dbReference type="ARBA" id="ARBA00006484"/>
    </source>
</evidence>
<name>A0ABQ0MD07_MYCCL</name>
<keyword evidence="5" id="KW-1185">Reference proteome</keyword>
<comment type="similarity">
    <text evidence="1">Belongs to the short-chain dehydrogenases/reductases (SDR) family.</text>
</comment>
<evidence type="ECO:0000313" key="4">
    <source>
        <dbReference type="EMBL" id="GAT61122.1"/>
    </source>
</evidence>
<dbReference type="InterPro" id="IPR036291">
    <property type="entry name" value="NAD(P)-bd_dom_sf"/>
</dbReference>